<feature type="domain" description="Lipase" evidence="6">
    <location>
        <begin position="58"/>
        <end position="291"/>
    </location>
</feature>
<dbReference type="AlphaFoldDB" id="A0AA38M3I6"/>
<comment type="similarity">
    <text evidence="2 4">Belongs to the AB hydrolase superfamily. Lipase family.</text>
</comment>
<feature type="signal peptide" evidence="5">
    <location>
        <begin position="1"/>
        <end position="19"/>
    </location>
</feature>
<evidence type="ECO:0000256" key="1">
    <source>
        <dbReference type="ARBA" id="ARBA00004613"/>
    </source>
</evidence>
<dbReference type="PRINTS" id="PR00821">
    <property type="entry name" value="TAGLIPASE"/>
</dbReference>
<dbReference type="GO" id="GO:0017171">
    <property type="term" value="F:serine hydrolase activity"/>
    <property type="evidence" value="ECO:0007669"/>
    <property type="project" value="TreeGrafter"/>
</dbReference>
<protein>
    <recommendedName>
        <fullName evidence="6">Lipase domain-containing protein</fullName>
    </recommendedName>
</protein>
<evidence type="ECO:0000256" key="4">
    <source>
        <dbReference type="RuleBase" id="RU004262"/>
    </source>
</evidence>
<name>A0AA38M3I6_9CUCU</name>
<dbReference type="InterPro" id="IPR013818">
    <property type="entry name" value="Lipase"/>
</dbReference>
<keyword evidence="8" id="KW-1185">Reference proteome</keyword>
<feature type="chain" id="PRO_5041423291" description="Lipase domain-containing protein" evidence="5">
    <location>
        <begin position="20"/>
        <end position="371"/>
    </location>
</feature>
<dbReference type="SUPFAM" id="SSF53474">
    <property type="entry name" value="alpha/beta-Hydrolases"/>
    <property type="match status" value="1"/>
</dbReference>
<evidence type="ECO:0000313" key="8">
    <source>
        <dbReference type="Proteomes" id="UP001168821"/>
    </source>
</evidence>
<comment type="subcellular location">
    <subcellularLocation>
        <location evidence="1">Secreted</location>
    </subcellularLocation>
</comment>
<dbReference type="GO" id="GO:0016042">
    <property type="term" value="P:lipid catabolic process"/>
    <property type="evidence" value="ECO:0007669"/>
    <property type="project" value="TreeGrafter"/>
</dbReference>
<comment type="caution">
    <text evidence="7">The sequence shown here is derived from an EMBL/GenBank/DDBJ whole genome shotgun (WGS) entry which is preliminary data.</text>
</comment>
<dbReference type="GO" id="GO:0016298">
    <property type="term" value="F:lipase activity"/>
    <property type="evidence" value="ECO:0007669"/>
    <property type="project" value="InterPro"/>
</dbReference>
<evidence type="ECO:0000256" key="2">
    <source>
        <dbReference type="ARBA" id="ARBA00010701"/>
    </source>
</evidence>
<evidence type="ECO:0000256" key="3">
    <source>
        <dbReference type="ARBA" id="ARBA00022525"/>
    </source>
</evidence>
<evidence type="ECO:0000259" key="6">
    <source>
        <dbReference type="Pfam" id="PF00151"/>
    </source>
</evidence>
<sequence>MYKRFSAGLIVIYVCSCWGEFNLPTLPNQPIKDALYLHNTSSSNLTLRDCSFRPTDYKQKCPDPDIRFILYSDDKKQNVDYTQSDWLRQSAWDHTKEDVLLVHGYAGGDNTLPMTVLRDAYIAKGSYNVWILDWGNLAQPPCYRAAVHNLKAVARCTGELLMALRNSGFPADKMTCIGHSLGAHVCGLISNYVLFRIHRIVGLDPARPLIASSSRLTSGHAAVVHVLHTNAGHYGEAGKSGHVDFCINGGRVMPYCENADIDEQLCSHVWAVCYMAQSLQEDSVKMAEPCSRRCPTGPRPGHRIGIPIPMGHSTPLTASGSYCVHDKYPPFCPTHVGAVGDKRCCLKAPKIKPPTTTEPGDYETSTLGEGF</sequence>
<keyword evidence="3" id="KW-0964">Secreted</keyword>
<dbReference type="EMBL" id="JALNTZ010000008">
    <property type="protein sequence ID" value="KAJ3642560.1"/>
    <property type="molecule type" value="Genomic_DNA"/>
</dbReference>
<dbReference type="InterPro" id="IPR029058">
    <property type="entry name" value="AB_hydrolase_fold"/>
</dbReference>
<organism evidence="7 8">
    <name type="scientific">Zophobas morio</name>
    <dbReference type="NCBI Taxonomy" id="2755281"/>
    <lineage>
        <taxon>Eukaryota</taxon>
        <taxon>Metazoa</taxon>
        <taxon>Ecdysozoa</taxon>
        <taxon>Arthropoda</taxon>
        <taxon>Hexapoda</taxon>
        <taxon>Insecta</taxon>
        <taxon>Pterygota</taxon>
        <taxon>Neoptera</taxon>
        <taxon>Endopterygota</taxon>
        <taxon>Coleoptera</taxon>
        <taxon>Polyphaga</taxon>
        <taxon>Cucujiformia</taxon>
        <taxon>Tenebrionidae</taxon>
        <taxon>Zophobas</taxon>
    </lineage>
</organism>
<dbReference type="Gene3D" id="3.40.50.1820">
    <property type="entry name" value="alpha/beta hydrolase"/>
    <property type="match status" value="1"/>
</dbReference>
<dbReference type="Proteomes" id="UP001168821">
    <property type="component" value="Unassembled WGS sequence"/>
</dbReference>
<accession>A0AA38M3I6</accession>
<dbReference type="Pfam" id="PF00151">
    <property type="entry name" value="Lipase"/>
    <property type="match status" value="1"/>
</dbReference>
<evidence type="ECO:0000313" key="7">
    <source>
        <dbReference type="EMBL" id="KAJ3642560.1"/>
    </source>
</evidence>
<keyword evidence="5" id="KW-0732">Signal</keyword>
<dbReference type="GO" id="GO:0005615">
    <property type="term" value="C:extracellular space"/>
    <property type="evidence" value="ECO:0007669"/>
    <property type="project" value="TreeGrafter"/>
</dbReference>
<proteinExistence type="inferred from homology"/>
<dbReference type="PANTHER" id="PTHR11610:SF172">
    <property type="entry name" value="LIPASE MEMBER H-A-LIKE PROTEIN"/>
    <property type="match status" value="1"/>
</dbReference>
<gene>
    <name evidence="7" type="ORF">Zmor_025325</name>
</gene>
<evidence type="ECO:0000256" key="5">
    <source>
        <dbReference type="SAM" id="SignalP"/>
    </source>
</evidence>
<dbReference type="InterPro" id="IPR000734">
    <property type="entry name" value="TAG_lipase"/>
</dbReference>
<dbReference type="PANTHER" id="PTHR11610">
    <property type="entry name" value="LIPASE"/>
    <property type="match status" value="1"/>
</dbReference>
<reference evidence="7" key="1">
    <citation type="journal article" date="2023" name="G3 (Bethesda)">
        <title>Whole genome assemblies of Zophobas morio and Tenebrio molitor.</title>
        <authorList>
            <person name="Kaur S."/>
            <person name="Stinson S.A."/>
            <person name="diCenzo G.C."/>
        </authorList>
    </citation>
    <scope>NUCLEOTIDE SEQUENCE</scope>
    <source>
        <strain evidence="7">QUZm001</strain>
    </source>
</reference>